<dbReference type="EMBL" id="CP042469">
    <property type="protein sequence ID" value="QOX62346.1"/>
    <property type="molecule type" value="Genomic_DNA"/>
</dbReference>
<gene>
    <name evidence="1" type="ORF">FRZ06_02715</name>
</gene>
<sequence>MLGFKEKLVRKIRTGADTATTEVIDADNPKRYADDSIRYTDDSKRYTEAVCSQIRHQKVRCYIARELEDHIEDRKIRLIKAGIPEQEALQSAISDMGDAIEVGQELDRVHRPKPEWSIIAVTAIMLCIGVCVQYYLSRIAAEGSWAGREAFHKYMTTLPVGIVFLLAAYFADYTVLGKYPKRIYTAILLLCVALHLYDGQIFSLYRHNLNARYQMVYLALLLLPAYGAILYSDRNRGYDGILRCGAAAVAAILVLGYSQQEYVLVIFAVGGLILISAAIAKGWFAVEKKKALALVYVPTLLSMFGFFLLKLWRYGEGKNLFLEMIKGKILISQDTPDGFLVLFARSIIKNAKWIGQGELSPMVKSHTTRLEELLPIWWGDFSLTYLIHQWGIVTGILTLAIFTFLIIKMIRVTLKQRNALGFIISLSVVTAIGMQSLLFLSANLGICLLVILPLPLMTIGQTSFLVNMVLLGLLLSAHRNLDIIMDLQTVDRF</sequence>
<accession>A0ACD1A7K7</accession>
<keyword evidence="2" id="KW-1185">Reference proteome</keyword>
<evidence type="ECO:0000313" key="1">
    <source>
        <dbReference type="EMBL" id="QOX62346.1"/>
    </source>
</evidence>
<dbReference type="Proteomes" id="UP000594014">
    <property type="component" value="Chromosome"/>
</dbReference>
<name>A0ACD1A7K7_9FIRM</name>
<organism evidence="1 2">
    <name type="scientific">Anoxybacterium hadale</name>
    <dbReference type="NCBI Taxonomy" id="3408580"/>
    <lineage>
        <taxon>Bacteria</taxon>
        <taxon>Bacillati</taxon>
        <taxon>Bacillota</taxon>
        <taxon>Clostridia</taxon>
        <taxon>Peptostreptococcales</taxon>
        <taxon>Anaerovoracaceae</taxon>
        <taxon>Anoxybacterium</taxon>
    </lineage>
</organism>
<proteinExistence type="predicted"/>
<protein>
    <submittedName>
        <fullName evidence="1">Uncharacterized protein</fullName>
    </submittedName>
</protein>
<reference evidence="1" key="1">
    <citation type="submission" date="2019-08" db="EMBL/GenBank/DDBJ databases">
        <title>Genome sequence of Clostridiales bacterium MT110.</title>
        <authorList>
            <person name="Cao J."/>
        </authorList>
    </citation>
    <scope>NUCLEOTIDE SEQUENCE</scope>
    <source>
        <strain evidence="1">MT110</strain>
    </source>
</reference>
<evidence type="ECO:0000313" key="2">
    <source>
        <dbReference type="Proteomes" id="UP000594014"/>
    </source>
</evidence>